<reference evidence="2 3" key="1">
    <citation type="submission" date="2019-07" db="EMBL/GenBank/DDBJ databases">
        <title>Thalassofilum flectens gen. nov., sp. nov., a novel moderate thermophilic anaerobe from a shallow sea hot spring in Kunashir Island (Russia), representing a new family in the order Bacteroidales, and proposal of Thalassofilacea fam. nov.</title>
        <authorList>
            <person name="Kochetkova T.V."/>
            <person name="Podosokorskaya O.A."/>
            <person name="Novikov A."/>
            <person name="Elcheninov A.G."/>
            <person name="Toshchakov S.V."/>
            <person name="Kublanov I.V."/>
        </authorList>
    </citation>
    <scope>NUCLEOTIDE SEQUENCE [LARGE SCALE GENOMIC DNA]</scope>
    <source>
        <strain evidence="2 3">38-H</strain>
    </source>
</reference>
<keyword evidence="3" id="KW-1185">Reference proteome</keyword>
<name>A0A7D3XLT0_9BACT</name>
<sequence length="1846" mass="200310">MRRTDLKEKSLWIILVGISLLALSYVSKGQTILYEGFDSEIPASWTVSAESGSVLWNYATTGGNPSTTPKKGGGMVRYNCYNATAGSASLLQSPELTFPNGSTSVKLEFWMYRDNGFSSSDDLLEVYISNTTDYTTGDKLGEIHRNISKEPTVAANGWYLYSFPIPSSYLSSTAYLTFKGISAYGNNIFVDEVKVFSPFANDLKVESVTSNSMVPRNDEVITFTAKVINVGADTQNNIALSFEIDGNAIGQETITSIAPGDTAIISKDWTATEGNHTLLVQLPADDDVANNSYSDNFTVYGPNSLVENFENEWPPMGWESNGWTQGSFGAFEGSKCAYISSSPGKRLVTPKLDIDAGSSLSFYAKVGYGSKTFKLQYSTDKQTWQDIANSDVELNNEYKKFTIPLNSLTPGQYYLAFDYEFSYTSVYIDLVAGPNLVVEAPNAATNPSPTDGATEQQVLTTLSWDASSQGGIPTGYKVYIGTDGGGTSTPTNFVNGELVNSTSYTVQSALNYSTTYYWQIVPTNSQGDAANCPIWSFTTMADPTQPIPYSVDFNDGVIPNSWIVDKFSVQDKGKDNSKSLSVDLSYISDASFSTCPVGPLNASTQLVFDYRICKPSFVGYPQEAYELTADDKIEVLVSDDAGNSFTNIYEINSSNHYNSLEFKTIYLNLNSSYNGKSLIFRLGAHTGGGDFVVDIDNFMVRETPTNPSLGVNRTLIDFGYLPVTENPVDSIIVTNTGGGVLQINESDVEVVGTNSSSFTILADFPIELTAGMSSVIKVKFSDSQSGVKEASLNVASNASQTPSVINLNAESYSPLTTFFEDFESTDADKVPKGWTANYSGYGYAGVEMNANNAYSGSKTMQLSKWSNSLAYVITPALADFSENRLVFYAKSSLESTAVAVGVVSNPKNLDSFDEIALVNLTTEYKKYSVDFSSYAGTSCYIAFKTPTGASNPVIRIDDVNWEKLPTTPILAVSKSSLYFGLAVVGDTLYSVISLSNQGADTILIEKSNLSFIGADSLEFLLADSIDFPISIGSNQSKDLELRFVPQTEGEKHAQLQISHNGSNSPYNIQLTGSALSDRNLIEDFNSILFPPTGWSNDDGWVRQTFAPYEGVGHAYISPANEVVDTKLITPRVVLNDGDSIVFYHKTTAYSDFPQLKVMYSTTPAGPWSQVGDVVNVNTYSYTKSRVNFTGVTLGTYYVALAVTSKPYKSTFVDYVYGPVVYTEPKFTSSPDSIAYKGEEYRYNVSVVDKDGQNISITSSNIPSWLTLNDNGDGTAVLVGVPSVLGDNTIVLEASDGVSTVNQEFVISVVESNHLPVFSSTPLTEATVGESYEYQIIASDEDNDALTFQLVEAPTWLSLTDNGDGTAVLNGIPTAPDTASVKVQVSDGKGSTTQSFEIEVKQANVAPTFITEPKVKVQVNGYYNYSIKVSDANGDPITIKANKKPGWMSFIDNGNGTAVLSGLAFNEGVYDVELEASDGVLSTKQTFTVKVYTNHAPTFTSVPVELGLVNAEYEYQIVVSDENDDNVSLSVSEKPDWLEFTDNGDNTASLKGTPTSSGSFNVVISATDGVVSSIQQFTIHVKESNYTPTFTSSPVLKDKVGVLYSYSITVTDSDNDKLYISANSLPSWLSLTDNGDGTALLEGTPSEAGTYSVVLVASDLIDDATQQFDIEVGAANNPPVIESTPILSATVNEQYTYDIVARDQDGDPLEFNAVTLPDWLKLDVKENGHATLSGTPVTSGRFDVEFEVTDGYESTNQSFTINVVVSGIEDEEMFSIEVFPNPTSSFISVSGVSNVELVEIFNVLGNRVIVVDYTQKIDISKLPKGLYLIRVKNRDRRVFCSRFEVIR</sequence>
<evidence type="ECO:0000313" key="2">
    <source>
        <dbReference type="EMBL" id="QKG80590.1"/>
    </source>
</evidence>
<dbReference type="EMBL" id="CP041345">
    <property type="protein sequence ID" value="QKG80590.1"/>
    <property type="molecule type" value="Genomic_DNA"/>
</dbReference>
<dbReference type="InterPro" id="IPR015919">
    <property type="entry name" value="Cadherin-like_sf"/>
</dbReference>
<dbReference type="SMART" id="SM00736">
    <property type="entry name" value="CADG"/>
    <property type="match status" value="6"/>
</dbReference>
<dbReference type="InterPro" id="IPR003961">
    <property type="entry name" value="FN3_dom"/>
</dbReference>
<dbReference type="GO" id="GO:0016020">
    <property type="term" value="C:membrane"/>
    <property type="evidence" value="ECO:0007669"/>
    <property type="project" value="InterPro"/>
</dbReference>
<dbReference type="Gene3D" id="2.60.40.10">
    <property type="entry name" value="Immunoglobulins"/>
    <property type="match status" value="10"/>
</dbReference>
<dbReference type="NCBIfam" id="NF038128">
    <property type="entry name" value="choice_anch_J"/>
    <property type="match status" value="4"/>
</dbReference>
<dbReference type="SUPFAM" id="SSF49313">
    <property type="entry name" value="Cadherin-like"/>
    <property type="match status" value="6"/>
</dbReference>
<dbReference type="InterPro" id="IPR011635">
    <property type="entry name" value="CARDB"/>
</dbReference>
<dbReference type="InterPro" id="IPR006644">
    <property type="entry name" value="Cadg"/>
</dbReference>
<dbReference type="SUPFAM" id="SSF49265">
    <property type="entry name" value="Fibronectin type III"/>
    <property type="match status" value="1"/>
</dbReference>
<organism evidence="2 3">
    <name type="scientific">Tenuifilum thalassicum</name>
    <dbReference type="NCBI Taxonomy" id="2590900"/>
    <lineage>
        <taxon>Bacteria</taxon>
        <taxon>Pseudomonadati</taxon>
        <taxon>Bacteroidota</taxon>
        <taxon>Bacteroidia</taxon>
        <taxon>Bacteroidales</taxon>
        <taxon>Tenuifilaceae</taxon>
        <taxon>Tenuifilum</taxon>
    </lineage>
</organism>
<gene>
    <name evidence="2" type="ORF">FHG85_10015</name>
</gene>
<dbReference type="RefSeq" id="WP_173075461.1">
    <property type="nucleotide sequence ID" value="NZ_CP041345.1"/>
</dbReference>
<accession>A0A7D3XLT0</accession>
<dbReference type="NCBIfam" id="NF012200">
    <property type="entry name" value="choice_anch_D"/>
    <property type="match status" value="2"/>
</dbReference>
<evidence type="ECO:0000313" key="3">
    <source>
        <dbReference type="Proteomes" id="UP000500961"/>
    </source>
</evidence>
<dbReference type="InterPro" id="IPR036116">
    <property type="entry name" value="FN3_sf"/>
</dbReference>
<dbReference type="InterPro" id="IPR026444">
    <property type="entry name" value="Secre_tail"/>
</dbReference>
<dbReference type="PROSITE" id="PS50853">
    <property type="entry name" value="FN3"/>
    <property type="match status" value="1"/>
</dbReference>
<dbReference type="KEGG" id="ttz:FHG85_10015"/>
<dbReference type="Pfam" id="PF17963">
    <property type="entry name" value="Big_9"/>
    <property type="match status" value="1"/>
</dbReference>
<feature type="domain" description="Fibronectin type-III" evidence="1">
    <location>
        <begin position="443"/>
        <end position="542"/>
    </location>
</feature>
<dbReference type="Gene3D" id="2.60.120.200">
    <property type="match status" value="4"/>
</dbReference>
<dbReference type="InterPro" id="IPR013783">
    <property type="entry name" value="Ig-like_fold"/>
</dbReference>
<dbReference type="Proteomes" id="UP000500961">
    <property type="component" value="Chromosome"/>
</dbReference>
<dbReference type="Pfam" id="PF18962">
    <property type="entry name" value="Por_Secre_tail"/>
    <property type="match status" value="1"/>
</dbReference>
<dbReference type="Pfam" id="PF07705">
    <property type="entry name" value="CARDB"/>
    <property type="match status" value="1"/>
</dbReference>
<protein>
    <submittedName>
        <fullName evidence="2">Choice-of-anchor D domain-containing protein</fullName>
    </submittedName>
</protein>
<dbReference type="NCBIfam" id="TIGR04183">
    <property type="entry name" value="Por_Secre_tail"/>
    <property type="match status" value="1"/>
</dbReference>
<proteinExistence type="predicted"/>
<dbReference type="GO" id="GO:0005509">
    <property type="term" value="F:calcium ion binding"/>
    <property type="evidence" value="ECO:0007669"/>
    <property type="project" value="InterPro"/>
</dbReference>
<evidence type="ECO:0000259" key="1">
    <source>
        <dbReference type="PROSITE" id="PS50853"/>
    </source>
</evidence>